<keyword evidence="2" id="KW-0732">Signal</keyword>
<dbReference type="InterPro" id="IPR006315">
    <property type="entry name" value="OM_autotransptr_brl_dom"/>
</dbReference>
<evidence type="ECO:0000256" key="1">
    <source>
        <dbReference type="SAM" id="MobiDB-lite"/>
    </source>
</evidence>
<sequence length="456" mass="49157">MKKLILLAAFIISVNSFAGISLTGGTSGSWSAITNASGGKDLSGNFAFTNSGTSKITLTTGADKILSGTVIQLPVGGKLEIYKIDGTGTPQLIKAVQGNSTSASYYTFTSNLDGNANTLPAGTAPEVAALTPGGTPTPTPSPTPTPTPSPSPAPTPTPTPGTQTKNYMPRSRVDYDLTKAMTTSGFAGLENARNDKNGTSLDIKYIGETGRYKDGGDKVVKYRKTTNGMALVGTVGVDNFIFGGGFGYQDSSIKYREKFDGIKENLDSYQFMISGGYNFTKDTDLSSVLTYSHNKHKYNSSSLKYTAYDDAKYNSKVIDFQMRLGSKFSSNESYIKPFIGFGITNVTENEIEKLGLDKAKGTSANATIGAYGQLALSSSVNLFGNLEYEHRFSNKSYHRDRNFKNISGKMEALDYDGIFNAEVGVKFKLSRFDVTTSYELRDIHNHLFKVGFGVKF</sequence>
<feature type="domain" description="Autotransporter" evidence="3">
    <location>
        <begin position="194"/>
        <end position="456"/>
    </location>
</feature>
<feature type="chain" id="PRO_5013681512" evidence="2">
    <location>
        <begin position="19"/>
        <end position="456"/>
    </location>
</feature>
<dbReference type="NCBIfam" id="TIGR01414">
    <property type="entry name" value="autotrans_barl"/>
    <property type="match status" value="1"/>
</dbReference>
<organism evidence="4 5">
    <name type="scientific">Fusobacterium animalis</name>
    <dbReference type="NCBI Taxonomy" id="76859"/>
    <lineage>
        <taxon>Bacteria</taxon>
        <taxon>Fusobacteriati</taxon>
        <taxon>Fusobacteriota</taxon>
        <taxon>Fusobacteriia</taxon>
        <taxon>Fusobacteriales</taxon>
        <taxon>Fusobacteriaceae</taxon>
        <taxon>Fusobacterium</taxon>
    </lineage>
</organism>
<proteinExistence type="predicted"/>
<dbReference type="SMART" id="SM00869">
    <property type="entry name" value="Autotransporter"/>
    <property type="match status" value="1"/>
</dbReference>
<dbReference type="GO" id="GO:0019867">
    <property type="term" value="C:outer membrane"/>
    <property type="evidence" value="ECO:0007669"/>
    <property type="project" value="InterPro"/>
</dbReference>
<reference evidence="4 5" key="1">
    <citation type="submission" date="2017-08" db="EMBL/GenBank/DDBJ databases">
        <title>Analysis of Fusobacterium persistence and antibiotic response in human colorectal.</title>
        <authorList>
            <person name="Bullman S."/>
        </authorList>
    </citation>
    <scope>NUCLEOTIDE SEQUENCE [LARGE SCALE GENOMIC DNA]</scope>
    <source>
        <strain evidence="4 5">P2_CP</strain>
    </source>
</reference>
<comment type="caution">
    <text evidence="4">The sequence shown here is derived from an EMBL/GenBank/DDBJ whole genome shotgun (WGS) entry which is preliminary data.</text>
</comment>
<evidence type="ECO:0000313" key="4">
    <source>
        <dbReference type="EMBL" id="PIM89558.1"/>
    </source>
</evidence>
<dbReference type="RefSeq" id="WP_158410684.1">
    <property type="nucleotide sequence ID" value="NZ_CP056006.1"/>
</dbReference>
<dbReference type="Pfam" id="PF03797">
    <property type="entry name" value="Autotransporter"/>
    <property type="match status" value="1"/>
</dbReference>
<dbReference type="PROSITE" id="PS51208">
    <property type="entry name" value="AUTOTRANSPORTER"/>
    <property type="match status" value="1"/>
</dbReference>
<dbReference type="Gene3D" id="2.40.128.130">
    <property type="entry name" value="Autotransporter beta-domain"/>
    <property type="match status" value="1"/>
</dbReference>
<evidence type="ECO:0000313" key="5">
    <source>
        <dbReference type="Proteomes" id="UP000230719"/>
    </source>
</evidence>
<feature type="signal peptide" evidence="2">
    <location>
        <begin position="1"/>
        <end position="18"/>
    </location>
</feature>
<dbReference type="AlphaFoldDB" id="A0A2G9F8S7"/>
<evidence type="ECO:0000259" key="3">
    <source>
        <dbReference type="PROSITE" id="PS51208"/>
    </source>
</evidence>
<dbReference type="SUPFAM" id="SSF103515">
    <property type="entry name" value="Autotransporter"/>
    <property type="match status" value="1"/>
</dbReference>
<feature type="region of interest" description="Disordered" evidence="1">
    <location>
        <begin position="117"/>
        <end position="168"/>
    </location>
</feature>
<protein>
    <submittedName>
        <fullName evidence="4">Autotransporter outer membrane beta-barrel domain-containing protein</fullName>
    </submittedName>
</protein>
<dbReference type="InterPro" id="IPR036709">
    <property type="entry name" value="Autotransporte_beta_dom_sf"/>
</dbReference>
<accession>A0A2G9F8S7</accession>
<gene>
    <name evidence="4" type="ORF">CI114_08250</name>
</gene>
<feature type="compositionally biased region" description="Pro residues" evidence="1">
    <location>
        <begin position="135"/>
        <end position="159"/>
    </location>
</feature>
<dbReference type="Proteomes" id="UP000230719">
    <property type="component" value="Unassembled WGS sequence"/>
</dbReference>
<dbReference type="InterPro" id="IPR005546">
    <property type="entry name" value="Autotransporte_beta"/>
</dbReference>
<name>A0A2G9F8S7_9FUSO</name>
<dbReference type="EMBL" id="NPND01000026">
    <property type="protein sequence ID" value="PIM89558.1"/>
    <property type="molecule type" value="Genomic_DNA"/>
</dbReference>
<evidence type="ECO:0000256" key="2">
    <source>
        <dbReference type="SAM" id="SignalP"/>
    </source>
</evidence>